<protein>
    <submittedName>
        <fullName evidence="2">Uncharacterized protein</fullName>
    </submittedName>
</protein>
<evidence type="ECO:0000256" key="1">
    <source>
        <dbReference type="SAM" id="MobiDB-lite"/>
    </source>
</evidence>
<organism evidence="2 3">
    <name type="scientific">Methylomonas methanica</name>
    <dbReference type="NCBI Taxonomy" id="421"/>
    <lineage>
        <taxon>Bacteria</taxon>
        <taxon>Pseudomonadati</taxon>
        <taxon>Pseudomonadota</taxon>
        <taxon>Gammaproteobacteria</taxon>
        <taxon>Methylococcales</taxon>
        <taxon>Methylococcaceae</taxon>
        <taxon>Methylomonas</taxon>
    </lineage>
</organism>
<name>A0A177LV64_METMH</name>
<accession>A0A177LV64</accession>
<evidence type="ECO:0000313" key="3">
    <source>
        <dbReference type="Proteomes" id="UP000077763"/>
    </source>
</evidence>
<feature type="region of interest" description="Disordered" evidence="1">
    <location>
        <begin position="64"/>
        <end position="88"/>
    </location>
</feature>
<dbReference type="EMBL" id="LUUH01000101">
    <property type="protein sequence ID" value="OAH97376.1"/>
    <property type="molecule type" value="Genomic_DNA"/>
</dbReference>
<comment type="caution">
    <text evidence="2">The sequence shown here is derived from an EMBL/GenBank/DDBJ whole genome shotgun (WGS) entry which is preliminary data.</text>
</comment>
<dbReference type="AlphaFoldDB" id="A0A177LV64"/>
<reference evidence="2 3" key="1">
    <citation type="submission" date="2016-03" db="EMBL/GenBank/DDBJ databases">
        <authorList>
            <person name="Ploux O."/>
        </authorList>
    </citation>
    <scope>NUCLEOTIDE SEQUENCE [LARGE SCALE GENOMIC DNA]</scope>
    <source>
        <strain evidence="2 3">R-45371</strain>
    </source>
</reference>
<proteinExistence type="predicted"/>
<dbReference type="Proteomes" id="UP000077763">
    <property type="component" value="Unassembled WGS sequence"/>
</dbReference>
<gene>
    <name evidence="2" type="ORF">A1353_23095</name>
</gene>
<dbReference type="RefSeq" id="WP_064038651.1">
    <property type="nucleotide sequence ID" value="NZ_LUUH01000101.1"/>
</dbReference>
<sequence>MAAYAGNEDTATVRPVEALSLALMQATELYLSLFESRRSEKATKELGVTVRHFASCLSERPDRFDEFAMSDDETELESDEFEDDDPDE</sequence>
<evidence type="ECO:0000313" key="2">
    <source>
        <dbReference type="EMBL" id="OAH97376.1"/>
    </source>
</evidence>
<feature type="compositionally biased region" description="Acidic residues" evidence="1">
    <location>
        <begin position="68"/>
        <end position="88"/>
    </location>
</feature>